<proteinExistence type="predicted"/>
<dbReference type="InterPro" id="IPR011051">
    <property type="entry name" value="RmlC_Cupin_sf"/>
</dbReference>
<dbReference type="GeneID" id="54475683"/>
<dbReference type="Proteomes" id="UP000799767">
    <property type="component" value="Unassembled WGS sequence"/>
</dbReference>
<accession>A0A6A6PHS5</accession>
<dbReference type="RefSeq" id="XP_033586102.1">
    <property type="nucleotide sequence ID" value="XM_033734681.1"/>
</dbReference>
<dbReference type="AlphaFoldDB" id="A0A6A6PHS5"/>
<name>A0A6A6PHS5_9PEZI</name>
<evidence type="ECO:0000313" key="1">
    <source>
        <dbReference type="EMBL" id="KAF2479532.1"/>
    </source>
</evidence>
<organism evidence="1 2">
    <name type="scientific">Neohortaea acidophila</name>
    <dbReference type="NCBI Taxonomy" id="245834"/>
    <lineage>
        <taxon>Eukaryota</taxon>
        <taxon>Fungi</taxon>
        <taxon>Dikarya</taxon>
        <taxon>Ascomycota</taxon>
        <taxon>Pezizomycotina</taxon>
        <taxon>Dothideomycetes</taxon>
        <taxon>Dothideomycetidae</taxon>
        <taxon>Mycosphaerellales</taxon>
        <taxon>Teratosphaeriaceae</taxon>
        <taxon>Neohortaea</taxon>
    </lineage>
</organism>
<dbReference type="EMBL" id="MU001641">
    <property type="protein sequence ID" value="KAF2479532.1"/>
    <property type="molecule type" value="Genomic_DNA"/>
</dbReference>
<sequence length="200" mass="21606">MGGAGDDIGVKFSNGCRITHGTGANVKKPFDDIPLTMHELSPSNSQGFKGQLGFIEFNSDLRLPRHIHMSADKTKLVDERILVLNGVGLVEVAGKVYAAAPGTLADLVGGVPHTWTACPAGVKLPDGSVSNGKFTMVYEYEEPTSFFPTKSTTVITDVSKYEPFEGNDYDEIRFPKLTAQQVVEHGEIVFDTEVCKLSLA</sequence>
<gene>
    <name evidence="1" type="ORF">BDY17DRAFT_304066</name>
</gene>
<dbReference type="OrthoDB" id="3452821at2759"/>
<protein>
    <recommendedName>
        <fullName evidence="3">RmlC-like cupin domain-containing protein</fullName>
    </recommendedName>
</protein>
<dbReference type="SUPFAM" id="SSF51182">
    <property type="entry name" value="RmlC-like cupins"/>
    <property type="match status" value="1"/>
</dbReference>
<evidence type="ECO:0000313" key="2">
    <source>
        <dbReference type="Proteomes" id="UP000799767"/>
    </source>
</evidence>
<keyword evidence="2" id="KW-1185">Reference proteome</keyword>
<reference evidence="1" key="1">
    <citation type="journal article" date="2020" name="Stud. Mycol.">
        <title>101 Dothideomycetes genomes: a test case for predicting lifestyles and emergence of pathogens.</title>
        <authorList>
            <person name="Haridas S."/>
            <person name="Albert R."/>
            <person name="Binder M."/>
            <person name="Bloem J."/>
            <person name="Labutti K."/>
            <person name="Salamov A."/>
            <person name="Andreopoulos B."/>
            <person name="Baker S."/>
            <person name="Barry K."/>
            <person name="Bills G."/>
            <person name="Bluhm B."/>
            <person name="Cannon C."/>
            <person name="Castanera R."/>
            <person name="Culley D."/>
            <person name="Daum C."/>
            <person name="Ezra D."/>
            <person name="Gonzalez J."/>
            <person name="Henrissat B."/>
            <person name="Kuo A."/>
            <person name="Liang C."/>
            <person name="Lipzen A."/>
            <person name="Lutzoni F."/>
            <person name="Magnuson J."/>
            <person name="Mondo S."/>
            <person name="Nolan M."/>
            <person name="Ohm R."/>
            <person name="Pangilinan J."/>
            <person name="Park H.-J."/>
            <person name="Ramirez L."/>
            <person name="Alfaro M."/>
            <person name="Sun H."/>
            <person name="Tritt A."/>
            <person name="Yoshinaga Y."/>
            <person name="Zwiers L.-H."/>
            <person name="Turgeon B."/>
            <person name="Goodwin S."/>
            <person name="Spatafora J."/>
            <person name="Crous P."/>
            <person name="Grigoriev I."/>
        </authorList>
    </citation>
    <scope>NUCLEOTIDE SEQUENCE</scope>
    <source>
        <strain evidence="1">CBS 113389</strain>
    </source>
</reference>
<evidence type="ECO:0008006" key="3">
    <source>
        <dbReference type="Google" id="ProtNLM"/>
    </source>
</evidence>